<dbReference type="Pfam" id="PF01740">
    <property type="entry name" value="STAS"/>
    <property type="match status" value="1"/>
</dbReference>
<organism evidence="3 4">
    <name type="scientific">Pseudomonas solani</name>
    <dbReference type="NCBI Taxonomy" id="2731552"/>
    <lineage>
        <taxon>Bacteria</taxon>
        <taxon>Pseudomonadati</taxon>
        <taxon>Pseudomonadota</taxon>
        <taxon>Gammaproteobacteria</taxon>
        <taxon>Pseudomonadales</taxon>
        <taxon>Pseudomonadaceae</taxon>
        <taxon>Pseudomonas</taxon>
    </lineage>
</organism>
<dbReference type="CDD" id="cd07041">
    <property type="entry name" value="STAS_RsbR_RsbS_like"/>
    <property type="match status" value="1"/>
</dbReference>
<dbReference type="Pfam" id="PF14361">
    <property type="entry name" value="RsbRD_N"/>
    <property type="match status" value="1"/>
</dbReference>
<protein>
    <submittedName>
        <fullName evidence="3">Polyvinylalcohol dehydrogenase</fullName>
    </submittedName>
</protein>
<reference evidence="3" key="1">
    <citation type="submission" date="2020-05" db="EMBL/GenBank/DDBJ databases">
        <title>Complete genome sequence of Pseudomonas sp. Sm006.</title>
        <authorList>
            <person name="Takeuchi K."/>
            <person name="Someya N."/>
        </authorList>
    </citation>
    <scope>NUCLEOTIDE SEQUENCE</scope>
    <source>
        <strain evidence="3">Sm006</strain>
    </source>
</reference>
<evidence type="ECO:0000256" key="1">
    <source>
        <dbReference type="ARBA" id="ARBA00022553"/>
    </source>
</evidence>
<dbReference type="EMBL" id="AP023081">
    <property type="protein sequence ID" value="BCD88942.1"/>
    <property type="molecule type" value="Genomic_DNA"/>
</dbReference>
<dbReference type="InterPro" id="IPR051932">
    <property type="entry name" value="Bact_StressResp_Reg"/>
</dbReference>
<dbReference type="PANTHER" id="PTHR33745">
    <property type="entry name" value="RSBT ANTAGONIST PROTEIN RSBS-RELATED"/>
    <property type="match status" value="1"/>
</dbReference>
<keyword evidence="1" id="KW-0597">Phosphoprotein</keyword>
<name>A0ABN6C2Z9_9PSED</name>
<dbReference type="InterPro" id="IPR025751">
    <property type="entry name" value="RsbRD_N_dom"/>
</dbReference>
<gene>
    <name evidence="3" type="primary">rsbR</name>
    <name evidence="3" type="ORF">PSm6_53490</name>
</gene>
<dbReference type="Gene3D" id="3.30.750.24">
    <property type="entry name" value="STAS domain"/>
    <property type="match status" value="1"/>
</dbReference>
<sequence>MSTASTAVLADLLKQNEKPILDKWMAAQRSAGIRSDLIDDRTVQENSRELLKALTAAIAEGGEDFQAAAWKPVRSLLERLSQAQSRQGFTPSETATFVLSLKEPLFRRIQDRGDNAIELVWITTRLLDKLGLYSMQAFMAGRETVIREQQESMLELSTPVVQLWKGVLAIPLIGSLDSNRTQVVMEALLQKIVETESDIAIIDITGVPTVDTMVAQHLLKTITAAKLMGAKCIISGIRPQIAATIVHLGVELGDVMTKASLADAFQLALKELNVRLVGGR</sequence>
<dbReference type="RefSeq" id="WP_265168736.1">
    <property type="nucleotide sequence ID" value="NZ_AP023081.1"/>
</dbReference>
<keyword evidence="4" id="KW-1185">Reference proteome</keyword>
<accession>A0ABN6C2Z9</accession>
<evidence type="ECO:0000313" key="3">
    <source>
        <dbReference type="EMBL" id="BCD88942.1"/>
    </source>
</evidence>
<feature type="domain" description="STAS" evidence="2">
    <location>
        <begin position="157"/>
        <end position="268"/>
    </location>
</feature>
<dbReference type="InterPro" id="IPR002645">
    <property type="entry name" value="STAS_dom"/>
</dbReference>
<proteinExistence type="predicted"/>
<evidence type="ECO:0000313" key="4">
    <source>
        <dbReference type="Proteomes" id="UP001064896"/>
    </source>
</evidence>
<evidence type="ECO:0000259" key="2">
    <source>
        <dbReference type="PROSITE" id="PS50801"/>
    </source>
</evidence>
<dbReference type="SUPFAM" id="SSF52091">
    <property type="entry name" value="SpoIIaa-like"/>
    <property type="match status" value="1"/>
</dbReference>
<dbReference type="InterPro" id="IPR036513">
    <property type="entry name" value="STAS_dom_sf"/>
</dbReference>
<dbReference type="Proteomes" id="UP001064896">
    <property type="component" value="Chromosome"/>
</dbReference>
<dbReference type="PROSITE" id="PS50801">
    <property type="entry name" value="STAS"/>
    <property type="match status" value="1"/>
</dbReference>
<dbReference type="PANTHER" id="PTHR33745:SF3">
    <property type="entry name" value="RSBT CO-ANTAGONIST PROTEIN RSBRC"/>
    <property type="match status" value="1"/>
</dbReference>